<evidence type="ECO:0000313" key="1">
    <source>
        <dbReference type="EMBL" id="PIO63664.1"/>
    </source>
</evidence>
<dbReference type="Gene3D" id="1.20.120.330">
    <property type="entry name" value="Nucleotidyltransferases domain 2"/>
    <property type="match status" value="1"/>
</dbReference>
<dbReference type="Proteomes" id="UP000230423">
    <property type="component" value="Unassembled WGS sequence"/>
</dbReference>
<dbReference type="PANTHER" id="PTHR13250">
    <property type="entry name" value="TF-1 CELL APOPTOSIS RELATED PROTEIN-15"/>
    <property type="match status" value="1"/>
</dbReference>
<dbReference type="PANTHER" id="PTHR13250:SF1">
    <property type="entry name" value="PROGRAMMED CELL DEATH PROTEIN 10"/>
    <property type="match status" value="1"/>
</dbReference>
<dbReference type="EMBL" id="KZ350651">
    <property type="protein sequence ID" value="PIO63664.1"/>
    <property type="molecule type" value="Genomic_DNA"/>
</dbReference>
<keyword evidence="2" id="KW-1185">Reference proteome</keyword>
<name>A0A2G9U0A4_TELCI</name>
<gene>
    <name evidence="1" type="ORF">TELCIR_14731</name>
</gene>
<organism evidence="1 2">
    <name type="scientific">Teladorsagia circumcincta</name>
    <name type="common">Brown stomach worm</name>
    <name type="synonym">Ostertagia circumcincta</name>
    <dbReference type="NCBI Taxonomy" id="45464"/>
    <lineage>
        <taxon>Eukaryota</taxon>
        <taxon>Metazoa</taxon>
        <taxon>Ecdysozoa</taxon>
        <taxon>Nematoda</taxon>
        <taxon>Chromadorea</taxon>
        <taxon>Rhabditida</taxon>
        <taxon>Rhabditina</taxon>
        <taxon>Rhabditomorpha</taxon>
        <taxon>Strongyloidea</taxon>
        <taxon>Trichostrongylidae</taxon>
        <taxon>Teladorsagia</taxon>
    </lineage>
</organism>
<proteinExistence type="predicted"/>
<sequence length="60" mass="7036">MTFPAVEKRKRGFVHYFESFSNTLKTYFKDQNAVQVSVFASQQVFQTSSIVKTVNENLRR</sequence>
<dbReference type="InterPro" id="IPR009652">
    <property type="entry name" value="PDCD10"/>
</dbReference>
<dbReference type="GO" id="GO:0090443">
    <property type="term" value="C:FAR/SIN/STRIPAK complex"/>
    <property type="evidence" value="ECO:0007669"/>
    <property type="project" value="TreeGrafter"/>
</dbReference>
<dbReference type="GO" id="GO:1903358">
    <property type="term" value="P:regulation of Golgi organization"/>
    <property type="evidence" value="ECO:0007669"/>
    <property type="project" value="TreeGrafter"/>
</dbReference>
<evidence type="ECO:0000313" key="2">
    <source>
        <dbReference type="Proteomes" id="UP000230423"/>
    </source>
</evidence>
<protein>
    <submittedName>
        <fullName evidence="1">Uncharacterized protein</fullName>
    </submittedName>
</protein>
<accession>A0A2G9U0A4</accession>
<dbReference type="OrthoDB" id="6017654at2759"/>
<reference evidence="1 2" key="1">
    <citation type="submission" date="2015-09" db="EMBL/GenBank/DDBJ databases">
        <title>Draft genome of the parasitic nematode Teladorsagia circumcincta isolate WARC Sus (inbred).</title>
        <authorList>
            <person name="Mitreva M."/>
        </authorList>
    </citation>
    <scope>NUCLEOTIDE SEQUENCE [LARGE SCALE GENOMIC DNA]</scope>
    <source>
        <strain evidence="1 2">S</strain>
    </source>
</reference>
<dbReference type="AlphaFoldDB" id="A0A2G9U0A4"/>
<dbReference type="GO" id="GO:0019901">
    <property type="term" value="F:protein kinase binding"/>
    <property type="evidence" value="ECO:0007669"/>
    <property type="project" value="TreeGrafter"/>
</dbReference>